<feature type="binding site" evidence="6">
    <location>
        <position position="76"/>
    </location>
    <ligand>
        <name>substrate</name>
    </ligand>
</feature>
<gene>
    <name evidence="6 9" type="primary">map</name>
    <name evidence="9" type="ORF">OEG84_10935</name>
</gene>
<dbReference type="GO" id="GO:0004239">
    <property type="term" value="F:initiator methionyl aminopeptidase activity"/>
    <property type="evidence" value="ECO:0007669"/>
    <property type="project" value="UniProtKB-EC"/>
</dbReference>
<keyword evidence="2 6" id="KW-0031">Aminopeptidase</keyword>
<evidence type="ECO:0000313" key="9">
    <source>
        <dbReference type="EMBL" id="MCY0148213.1"/>
    </source>
</evidence>
<accession>A0ABT3Z8W4</accession>
<comment type="catalytic activity">
    <reaction evidence="6 7">
        <text>Release of N-terminal amino acids, preferentially methionine, from peptides and arylamides.</text>
        <dbReference type="EC" id="3.4.11.18"/>
    </reaction>
</comment>
<feature type="binding site" evidence="6">
    <location>
        <position position="167"/>
    </location>
    <ligand>
        <name>a divalent metal cation</name>
        <dbReference type="ChEBI" id="CHEBI:60240"/>
        <label>2</label>
        <note>catalytic</note>
    </ligand>
</feature>
<feature type="binding site" evidence="6">
    <location>
        <position position="233"/>
    </location>
    <ligand>
        <name>a divalent metal cation</name>
        <dbReference type="ChEBI" id="CHEBI:60240"/>
        <label>2</label>
        <note>catalytic</note>
    </ligand>
</feature>
<evidence type="ECO:0000256" key="3">
    <source>
        <dbReference type="ARBA" id="ARBA00022670"/>
    </source>
</evidence>
<evidence type="ECO:0000256" key="4">
    <source>
        <dbReference type="ARBA" id="ARBA00022723"/>
    </source>
</evidence>
<feature type="binding site" evidence="6">
    <location>
        <position position="174"/>
    </location>
    <ligand>
        <name>substrate</name>
    </ligand>
</feature>
<comment type="caution">
    <text evidence="9">The sequence shown here is derived from an EMBL/GenBank/DDBJ whole genome shotgun (WGS) entry which is preliminary data.</text>
</comment>
<dbReference type="SUPFAM" id="SSF55920">
    <property type="entry name" value="Creatinase/aminopeptidase"/>
    <property type="match status" value="1"/>
</dbReference>
<evidence type="ECO:0000313" key="10">
    <source>
        <dbReference type="Proteomes" id="UP001073227"/>
    </source>
</evidence>
<dbReference type="InterPro" id="IPR000994">
    <property type="entry name" value="Pept_M24"/>
</dbReference>
<protein>
    <recommendedName>
        <fullName evidence="6 7">Methionine aminopeptidase</fullName>
        <shortName evidence="6">MAP</shortName>
        <shortName evidence="6">MetAP</shortName>
        <ecNumber evidence="6 7">3.4.11.18</ecNumber>
    </recommendedName>
    <alternativeName>
        <fullName evidence="6">Peptidase M</fullName>
    </alternativeName>
</protein>
<dbReference type="PRINTS" id="PR00599">
    <property type="entry name" value="MAPEPTIDASE"/>
</dbReference>
<dbReference type="Gene3D" id="3.90.230.10">
    <property type="entry name" value="Creatinase/methionine aminopeptidase superfamily"/>
    <property type="match status" value="1"/>
</dbReference>
<evidence type="ECO:0000256" key="6">
    <source>
        <dbReference type="HAMAP-Rule" id="MF_01974"/>
    </source>
</evidence>
<sequence length="250" mass="26799">MVISSDDELEKLRHIGRICANTIQTMAAAMEPGMTTRDLDLIGRQYLEAQGAQSAPEFSYQFPGATCISVNEEVAHGIPGERVIAAGDLVNIDVSALKDGYFGDTGASFGVAPVATRTVRLLRDGKRALSTGLGQVKSGARYAAIGNAIGKFASKNGYTLIRNLASHGVGLSLHDEPSEIATWPDRHEKRLMKDGQVFTIEPFLSLGASIADSEGDDDWTLYSYPPALTVQFEHTVVASRNGPVILTLPH</sequence>
<keyword evidence="3 6" id="KW-0645">Protease</keyword>
<feature type="binding site" evidence="6">
    <location>
        <position position="93"/>
    </location>
    <ligand>
        <name>a divalent metal cation</name>
        <dbReference type="ChEBI" id="CHEBI:60240"/>
        <label>1</label>
    </ligand>
</feature>
<name>A0ABT3Z8W4_9HYPH</name>
<keyword evidence="4 6" id="KW-0479">Metal-binding</keyword>
<dbReference type="Pfam" id="PF00557">
    <property type="entry name" value="Peptidase_M24"/>
    <property type="match status" value="1"/>
</dbReference>
<dbReference type="PANTHER" id="PTHR43330:SF13">
    <property type="entry name" value="METHIONINE AMINOPEPTIDASE 2"/>
    <property type="match status" value="1"/>
</dbReference>
<feature type="binding site" evidence="6">
    <location>
        <position position="104"/>
    </location>
    <ligand>
        <name>a divalent metal cation</name>
        <dbReference type="ChEBI" id="CHEBI:60240"/>
        <label>1</label>
    </ligand>
</feature>
<comment type="cofactor">
    <cofactor evidence="6">
        <name>Co(2+)</name>
        <dbReference type="ChEBI" id="CHEBI:48828"/>
    </cofactor>
    <cofactor evidence="6">
        <name>Zn(2+)</name>
        <dbReference type="ChEBI" id="CHEBI:29105"/>
    </cofactor>
    <cofactor evidence="6">
        <name>Mn(2+)</name>
        <dbReference type="ChEBI" id="CHEBI:29035"/>
    </cofactor>
    <cofactor evidence="6">
        <name>Fe(2+)</name>
        <dbReference type="ChEBI" id="CHEBI:29033"/>
    </cofactor>
    <text evidence="6">Binds 2 divalent metal cations per subunit. Has a high-affinity and a low affinity metal-binding site. The true nature of the physiological cofactor is under debate. The enzyme is active with cobalt, zinc, manganese or divalent iron ions. Most likely, methionine aminopeptidases function as mononuclear Fe(2+)-metalloproteases under physiological conditions, and the catalytically relevant metal-binding site has been assigned to the histidine-containing high-affinity site.</text>
</comment>
<evidence type="ECO:0000256" key="7">
    <source>
        <dbReference type="RuleBase" id="RU003653"/>
    </source>
</evidence>
<dbReference type="EMBL" id="JAOVZR010000001">
    <property type="protein sequence ID" value="MCY0148213.1"/>
    <property type="molecule type" value="Genomic_DNA"/>
</dbReference>
<feature type="binding site" evidence="6">
    <location>
        <position position="104"/>
    </location>
    <ligand>
        <name>a divalent metal cation</name>
        <dbReference type="ChEBI" id="CHEBI:60240"/>
        <label>2</label>
        <note>catalytic</note>
    </ligand>
</feature>
<dbReference type="NCBIfam" id="TIGR00500">
    <property type="entry name" value="met_pdase_I"/>
    <property type="match status" value="1"/>
</dbReference>
<dbReference type="InterPro" id="IPR036005">
    <property type="entry name" value="Creatinase/aminopeptidase-like"/>
</dbReference>
<dbReference type="InterPro" id="IPR002467">
    <property type="entry name" value="Pept_M24A_MAP1"/>
</dbReference>
<comment type="function">
    <text evidence="1 6">Removes the N-terminal methionine from nascent proteins. The N-terminal methionine is often cleaved when the second residue in the primary sequence is small and uncharged (Met-Ala-, Cys, Gly, Pro, Ser, Thr, or Val). Requires deformylation of the N(alpha)-formylated initiator methionine before it can be hydrolyzed.</text>
</comment>
<organism evidence="9 10">
    <name type="scientific">Hoeflea algicola</name>
    <dbReference type="NCBI Taxonomy" id="2983763"/>
    <lineage>
        <taxon>Bacteria</taxon>
        <taxon>Pseudomonadati</taxon>
        <taxon>Pseudomonadota</taxon>
        <taxon>Alphaproteobacteria</taxon>
        <taxon>Hyphomicrobiales</taxon>
        <taxon>Rhizobiaceae</taxon>
        <taxon>Hoeflea</taxon>
    </lineage>
</organism>
<feature type="binding site" evidence="6">
    <location>
        <position position="201"/>
    </location>
    <ligand>
        <name>a divalent metal cation</name>
        <dbReference type="ChEBI" id="CHEBI:60240"/>
        <label>2</label>
        <note>catalytic</note>
    </ligand>
</feature>
<dbReference type="InterPro" id="IPR001714">
    <property type="entry name" value="Pept_M24_MAP"/>
</dbReference>
<dbReference type="PANTHER" id="PTHR43330">
    <property type="entry name" value="METHIONINE AMINOPEPTIDASE"/>
    <property type="match status" value="1"/>
</dbReference>
<dbReference type="Proteomes" id="UP001073227">
    <property type="component" value="Unassembled WGS sequence"/>
</dbReference>
<feature type="binding site" evidence="6">
    <location>
        <position position="233"/>
    </location>
    <ligand>
        <name>a divalent metal cation</name>
        <dbReference type="ChEBI" id="CHEBI:60240"/>
        <label>1</label>
    </ligand>
</feature>
<evidence type="ECO:0000256" key="1">
    <source>
        <dbReference type="ARBA" id="ARBA00002521"/>
    </source>
</evidence>
<evidence type="ECO:0000259" key="8">
    <source>
        <dbReference type="Pfam" id="PF00557"/>
    </source>
</evidence>
<keyword evidence="10" id="KW-1185">Reference proteome</keyword>
<dbReference type="HAMAP" id="MF_01974">
    <property type="entry name" value="MetAP_1"/>
    <property type="match status" value="1"/>
</dbReference>
<comment type="similarity">
    <text evidence="6">Belongs to the peptidase M24A family. Methionine aminopeptidase type 1 subfamily.</text>
</comment>
<reference evidence="9" key="1">
    <citation type="submission" date="2022-10" db="EMBL/GenBank/DDBJ databases">
        <title>Hoeflea sp. G2-23, isolated from marine algae.</title>
        <authorList>
            <person name="Kristyanto S."/>
            <person name="Kim J.M."/>
            <person name="Jeon C.O."/>
        </authorList>
    </citation>
    <scope>NUCLEOTIDE SEQUENCE</scope>
    <source>
        <strain evidence="9">G2-23</strain>
    </source>
</reference>
<comment type="subunit">
    <text evidence="6">Monomer.</text>
</comment>
<dbReference type="CDD" id="cd01086">
    <property type="entry name" value="MetAP1"/>
    <property type="match status" value="1"/>
</dbReference>
<evidence type="ECO:0000256" key="2">
    <source>
        <dbReference type="ARBA" id="ARBA00022438"/>
    </source>
</evidence>
<keyword evidence="5 6" id="KW-0378">Hydrolase</keyword>
<feature type="domain" description="Peptidase M24" evidence="8">
    <location>
        <begin position="10"/>
        <end position="238"/>
    </location>
</feature>
<evidence type="ECO:0000256" key="5">
    <source>
        <dbReference type="ARBA" id="ARBA00022801"/>
    </source>
</evidence>
<dbReference type="RefSeq" id="WP_267653786.1">
    <property type="nucleotide sequence ID" value="NZ_JAOVZR010000001.1"/>
</dbReference>
<proteinExistence type="inferred from homology"/>
<dbReference type="EC" id="3.4.11.18" evidence="6 7"/>